<dbReference type="AlphaFoldDB" id="A0A7H1NU75"/>
<dbReference type="KEGG" id="ebla:JGUZn3_21320"/>
<name>A0A7H1NU75_9PROT</name>
<feature type="region of interest" description="Disordered" evidence="1">
    <location>
        <begin position="1"/>
        <end position="24"/>
    </location>
</feature>
<dbReference type="EMBL" id="CP060244">
    <property type="protein sequence ID" value="QNT79335.1"/>
    <property type="molecule type" value="Genomic_DNA"/>
</dbReference>
<keyword evidence="3" id="KW-1185">Reference proteome</keyword>
<accession>A0A7H1NU75</accession>
<organism evidence="2 3">
    <name type="scientific">Entomobacter blattae</name>
    <dbReference type="NCBI Taxonomy" id="2762277"/>
    <lineage>
        <taxon>Bacteria</taxon>
        <taxon>Pseudomonadati</taxon>
        <taxon>Pseudomonadota</taxon>
        <taxon>Alphaproteobacteria</taxon>
        <taxon>Acetobacterales</taxon>
        <taxon>Acetobacteraceae</taxon>
        <taxon>Entomobacter</taxon>
    </lineage>
</organism>
<evidence type="ECO:0000313" key="2">
    <source>
        <dbReference type="EMBL" id="QNT79335.1"/>
    </source>
</evidence>
<dbReference type="RefSeq" id="WP_203413508.1">
    <property type="nucleotide sequence ID" value="NZ_CP060244.1"/>
</dbReference>
<evidence type="ECO:0000256" key="1">
    <source>
        <dbReference type="SAM" id="MobiDB-lite"/>
    </source>
</evidence>
<protein>
    <submittedName>
        <fullName evidence="2">Uncharacterized protein</fullName>
    </submittedName>
</protein>
<sequence>MNKPDTPPFHQTHDAADQKLAVKQHNPSKESYSLSYALRLKEVGLSPDLFDTQKLHTNMQLLADYGQKIYQFHAFLNLKTEGDTP</sequence>
<dbReference type="Proteomes" id="UP000516349">
    <property type="component" value="Chromosome"/>
</dbReference>
<evidence type="ECO:0000313" key="3">
    <source>
        <dbReference type="Proteomes" id="UP000516349"/>
    </source>
</evidence>
<reference evidence="2 3" key="1">
    <citation type="submission" date="2020-08" db="EMBL/GenBank/DDBJ databases">
        <title>Complete genome sequence of Entomobacter blattae G55GP.</title>
        <authorList>
            <person name="Poehlein A."/>
            <person name="Guzman J."/>
            <person name="Daniel R."/>
            <person name="Vilcinskas A."/>
        </authorList>
    </citation>
    <scope>NUCLEOTIDE SEQUENCE [LARGE SCALE GENOMIC DNA]</scope>
    <source>
        <strain evidence="2 3">G55GP</strain>
    </source>
</reference>
<gene>
    <name evidence="2" type="ORF">JGUZn3_21320</name>
</gene>
<proteinExistence type="predicted"/>